<evidence type="ECO:0000313" key="2">
    <source>
        <dbReference type="EMBL" id="KAK8931032.1"/>
    </source>
</evidence>
<dbReference type="GO" id="GO:0030674">
    <property type="term" value="F:protein-macromolecule adaptor activity"/>
    <property type="evidence" value="ECO:0007669"/>
    <property type="project" value="TreeGrafter"/>
</dbReference>
<proteinExistence type="predicted"/>
<dbReference type="Pfam" id="PF03004">
    <property type="entry name" value="Transposase_24"/>
    <property type="match status" value="1"/>
</dbReference>
<evidence type="ECO:0000256" key="1">
    <source>
        <dbReference type="SAM" id="Coils"/>
    </source>
</evidence>
<comment type="caution">
    <text evidence="2">The sequence shown here is derived from an EMBL/GenBank/DDBJ whole genome shotgun (WGS) entry which is preliminary data.</text>
</comment>
<dbReference type="Gene3D" id="1.25.10.10">
    <property type="entry name" value="Leucine-rich Repeat Variant"/>
    <property type="match status" value="1"/>
</dbReference>
<organism evidence="2 3">
    <name type="scientific">Platanthera zijinensis</name>
    <dbReference type="NCBI Taxonomy" id="2320716"/>
    <lineage>
        <taxon>Eukaryota</taxon>
        <taxon>Viridiplantae</taxon>
        <taxon>Streptophyta</taxon>
        <taxon>Embryophyta</taxon>
        <taxon>Tracheophyta</taxon>
        <taxon>Spermatophyta</taxon>
        <taxon>Magnoliopsida</taxon>
        <taxon>Liliopsida</taxon>
        <taxon>Asparagales</taxon>
        <taxon>Orchidaceae</taxon>
        <taxon>Orchidoideae</taxon>
        <taxon>Orchideae</taxon>
        <taxon>Orchidinae</taxon>
        <taxon>Platanthera</taxon>
    </lineage>
</organism>
<keyword evidence="3" id="KW-1185">Reference proteome</keyword>
<reference evidence="2 3" key="1">
    <citation type="journal article" date="2022" name="Nat. Plants">
        <title>Genomes of leafy and leafless Platanthera orchids illuminate the evolution of mycoheterotrophy.</title>
        <authorList>
            <person name="Li M.H."/>
            <person name="Liu K.W."/>
            <person name="Li Z."/>
            <person name="Lu H.C."/>
            <person name="Ye Q.L."/>
            <person name="Zhang D."/>
            <person name="Wang J.Y."/>
            <person name="Li Y.F."/>
            <person name="Zhong Z.M."/>
            <person name="Liu X."/>
            <person name="Yu X."/>
            <person name="Liu D.K."/>
            <person name="Tu X.D."/>
            <person name="Liu B."/>
            <person name="Hao Y."/>
            <person name="Liao X.Y."/>
            <person name="Jiang Y.T."/>
            <person name="Sun W.H."/>
            <person name="Chen J."/>
            <person name="Chen Y.Q."/>
            <person name="Ai Y."/>
            <person name="Zhai J.W."/>
            <person name="Wu S.S."/>
            <person name="Zhou Z."/>
            <person name="Hsiao Y.Y."/>
            <person name="Wu W.L."/>
            <person name="Chen Y.Y."/>
            <person name="Lin Y.F."/>
            <person name="Hsu J.L."/>
            <person name="Li C.Y."/>
            <person name="Wang Z.W."/>
            <person name="Zhao X."/>
            <person name="Zhong W.Y."/>
            <person name="Ma X.K."/>
            <person name="Ma L."/>
            <person name="Huang J."/>
            <person name="Chen G.Z."/>
            <person name="Huang M.Z."/>
            <person name="Huang L."/>
            <person name="Peng D.H."/>
            <person name="Luo Y.B."/>
            <person name="Zou S.Q."/>
            <person name="Chen S.P."/>
            <person name="Lan S."/>
            <person name="Tsai W.C."/>
            <person name="Van de Peer Y."/>
            <person name="Liu Z.J."/>
        </authorList>
    </citation>
    <scope>NUCLEOTIDE SEQUENCE [LARGE SCALE GENOMIC DNA]</scope>
    <source>
        <strain evidence="2">Lor287</strain>
    </source>
</reference>
<dbReference type="GO" id="GO:0005737">
    <property type="term" value="C:cytoplasm"/>
    <property type="evidence" value="ECO:0007669"/>
    <property type="project" value="TreeGrafter"/>
</dbReference>
<sequence length="460" mass="53680">MGLNCHSHIRDGRIYPMTCLMRYGERCRCLHSVGLRWREWKYHVKRDNYDIYTTDEERLAIVPDRVIAGQWRTLIQYWGQEAVKAVSKQNSINREHLGGYHKMGRSSFRSVRSEMEKQGNDKVDRINVFIRTRTDKKGRIDFEAQEAIEDMNILLENVPEEERTVEYRDSCFSQVMGEDGHGRLRTWGLMRKKDLNLQPSQDAVESIRTQLREEMQSQFDIQIAEMKAQMEAQLEEKMASLQQEVRAHLERVSYPLTPTTTTSRSRVNPSIPSSTGQNRKIMLWKLLLYLTMELPLRFLARGEPRILDLHSYDTELLSDALSVGILPYVLKLLQTTVMELRQILVFIWTKILSLDKSCLVDLVKDGGHSYFIKFLDSMDAYPEERAMAAFVLAVIVDGHKRGKEACIQPNLIHRDEFIHCRIWRFLFPDSSDHSSVPTSWNPSFTSYIFSFISTHYNSRG</sequence>
<dbReference type="AlphaFoldDB" id="A0AAP0B7R4"/>
<dbReference type="GO" id="GO:0031929">
    <property type="term" value="P:TOR signaling"/>
    <property type="evidence" value="ECO:0007669"/>
    <property type="project" value="InterPro"/>
</dbReference>
<protein>
    <submittedName>
        <fullName evidence="2">Regulatory-associated protein of TOR 1</fullName>
    </submittedName>
</protein>
<evidence type="ECO:0000313" key="3">
    <source>
        <dbReference type="Proteomes" id="UP001418222"/>
    </source>
</evidence>
<dbReference type="GO" id="GO:0009267">
    <property type="term" value="P:cellular response to starvation"/>
    <property type="evidence" value="ECO:0007669"/>
    <property type="project" value="TreeGrafter"/>
</dbReference>
<dbReference type="PANTHER" id="PTHR12848">
    <property type="entry name" value="REGULATORY-ASSOCIATED PROTEIN OF MTOR"/>
    <property type="match status" value="1"/>
</dbReference>
<dbReference type="Proteomes" id="UP001418222">
    <property type="component" value="Unassembled WGS sequence"/>
</dbReference>
<name>A0AAP0B7R4_9ASPA</name>
<dbReference type="SUPFAM" id="SSF48371">
    <property type="entry name" value="ARM repeat"/>
    <property type="match status" value="1"/>
</dbReference>
<dbReference type="GO" id="GO:0030307">
    <property type="term" value="P:positive regulation of cell growth"/>
    <property type="evidence" value="ECO:0007669"/>
    <property type="project" value="TreeGrafter"/>
</dbReference>
<dbReference type="InterPro" id="IPR011989">
    <property type="entry name" value="ARM-like"/>
</dbReference>
<gene>
    <name evidence="2" type="primary">RAPTOR1</name>
    <name evidence="2" type="ORF">KSP39_PZI016255</name>
</gene>
<dbReference type="GO" id="GO:0071230">
    <property type="term" value="P:cellular response to amino acid stimulus"/>
    <property type="evidence" value="ECO:0007669"/>
    <property type="project" value="TreeGrafter"/>
</dbReference>
<dbReference type="InterPro" id="IPR016024">
    <property type="entry name" value="ARM-type_fold"/>
</dbReference>
<dbReference type="PANTHER" id="PTHR12848:SF16">
    <property type="entry name" value="REGULATORY-ASSOCIATED PROTEIN OF MTOR"/>
    <property type="match status" value="1"/>
</dbReference>
<dbReference type="GO" id="GO:0031931">
    <property type="term" value="C:TORC1 complex"/>
    <property type="evidence" value="ECO:0007669"/>
    <property type="project" value="InterPro"/>
</dbReference>
<dbReference type="InterPro" id="IPR004083">
    <property type="entry name" value="Raptor"/>
</dbReference>
<dbReference type="GO" id="GO:0010506">
    <property type="term" value="P:regulation of autophagy"/>
    <property type="evidence" value="ECO:0007669"/>
    <property type="project" value="TreeGrafter"/>
</dbReference>
<dbReference type="EMBL" id="JBBWWQ010000014">
    <property type="protein sequence ID" value="KAK8931032.1"/>
    <property type="molecule type" value="Genomic_DNA"/>
</dbReference>
<dbReference type="InterPro" id="IPR004252">
    <property type="entry name" value="Probable_transposase_24"/>
</dbReference>
<feature type="coiled-coil region" evidence="1">
    <location>
        <begin position="223"/>
        <end position="251"/>
    </location>
</feature>
<keyword evidence="1" id="KW-0175">Coiled coil</keyword>
<accession>A0AAP0B7R4</accession>